<reference evidence="1 2" key="1">
    <citation type="submission" date="2020-04" db="EMBL/GenBank/DDBJ databases">
        <title>Molecular characterization of pseudomonads from Agaricus bisporus reveal novel blotch 2 pathogens in Western Europe.</title>
        <authorList>
            <person name="Taparia T."/>
            <person name="Krijger M."/>
            <person name="Haynes E."/>
            <person name="Elpinstone J.G."/>
            <person name="Noble R."/>
            <person name="Van Der Wolf J."/>
        </authorList>
    </citation>
    <scope>NUCLEOTIDE SEQUENCE [LARGE SCALE GENOMIC DNA]</scope>
    <source>
        <strain evidence="1 2">IPO3746</strain>
    </source>
</reference>
<accession>A0A7Y8ATR7</accession>
<protein>
    <recommendedName>
        <fullName evidence="3">Regulatory protein RecX</fullName>
    </recommendedName>
</protein>
<dbReference type="AlphaFoldDB" id="A0A7Y8ATR7"/>
<evidence type="ECO:0008006" key="3">
    <source>
        <dbReference type="Google" id="ProtNLM"/>
    </source>
</evidence>
<sequence length="84" mass="9199">MGFWDKAGGLALKAGAYAVKEVKAAGDRSREYKELMPTLADDELLAVLKKERSSSPLKAGAANNELKNRGYDQESIQRIIMAKN</sequence>
<gene>
    <name evidence="1" type="ORF">HX787_30655</name>
</gene>
<comment type="caution">
    <text evidence="1">The sequence shown here is derived from an EMBL/GenBank/DDBJ whole genome shotgun (WGS) entry which is preliminary data.</text>
</comment>
<evidence type="ECO:0000313" key="2">
    <source>
        <dbReference type="Proteomes" id="UP000549134"/>
    </source>
</evidence>
<organism evidence="1 2">
    <name type="scientific">Pseudomonas tolaasii</name>
    <dbReference type="NCBI Taxonomy" id="29442"/>
    <lineage>
        <taxon>Bacteria</taxon>
        <taxon>Pseudomonadati</taxon>
        <taxon>Pseudomonadota</taxon>
        <taxon>Gammaproteobacteria</taxon>
        <taxon>Pseudomonadales</taxon>
        <taxon>Pseudomonadaceae</taxon>
        <taxon>Pseudomonas</taxon>
    </lineage>
</organism>
<name>A0A7Y8ATR7_PSETO</name>
<proteinExistence type="predicted"/>
<dbReference type="GeneID" id="55849282"/>
<evidence type="ECO:0000313" key="1">
    <source>
        <dbReference type="EMBL" id="NWD40214.1"/>
    </source>
</evidence>
<dbReference type="EMBL" id="JACAQK010000070">
    <property type="protein sequence ID" value="NWD40214.1"/>
    <property type="molecule type" value="Genomic_DNA"/>
</dbReference>
<dbReference type="RefSeq" id="WP_130886757.1">
    <property type="nucleotide sequence ID" value="NZ_CP020369.1"/>
</dbReference>
<dbReference type="Proteomes" id="UP000549134">
    <property type="component" value="Unassembled WGS sequence"/>
</dbReference>